<evidence type="ECO:0000256" key="1">
    <source>
        <dbReference type="SAM" id="MobiDB-lite"/>
    </source>
</evidence>
<protein>
    <recommendedName>
        <fullName evidence="3">START domain-containing protein</fullName>
    </recommendedName>
</protein>
<sequence>MATPNRVKRSTILSPPIDLIKKSPSRGHLPKRTHRATIETFEACEFEVNVHVRMHDLRRKLMEETGERGESRSRGIKRDVVEKTSGSESVVKWTVEHTKTCNLFLRLSLDEEASSETEINIIVESEEPENFSLPQSPTRRHVAVHVMNGSIVLRPLPYGQTKMVFHAQVSVSNKHVKPQDLIKKVGSAIYDIFKQEDVIDERMKEEFVNVVIPNAPPKTESESLMIKKAIAQIKELSKAKRIAGTVNDSVEKFLWRPSDGAAWGMTYSKIDVAAPKLMAEILVLDTYAKMRSSKGARQLWRNLDGSRSMQCSLTVKLPGAFQERLIELWVTWDVFVDEQGRETYITANAPMEEYDGETRYELEGREKMVVGESRGFDIIRPLSDNTCEWTRVQQADLKISGLPKSFFNMIARHELNFTNAVTEKFRRNEDVVDRERLNALAEKMRKSRGKDLDGDHQALLERCMETFTEENQNDGWAKMESMHRDIRVWMRYFPPKAGVRSVVTGKATAVLDCSAEEAAAWVFDYCSNERMRTSLQWRNPARVRVRQLEDERGNEAIFATVKKHPYPLDDREVIAKFLWRSEEGKVWLPFESVKKNVECDYGIRMRKVRAFTRGLWLMENLPDLGGARQCRVTLVQLLDGGGLIPTWVVNLSTKNAVFKPVRDLLSKFRQDSMVDSAIQKEESASMQERWQLEEYSEEEEKMINIMYEKFERKARAGNLLKSNKWKVLSSPDAFVKIESINEEGSSAAIGKAVTTVDASIFDCAVWEMDKNSRRTYKSDAAEGLTLERHLLRLNSHCALSHYVLDVGRALRKREWLTKQCWQMRDKDTLIVAYWDVDDERFPAGKNNCVRATSATLWKYEKLPKVDDIPQTKVTYWQQIDLKGRIPFFVMNTKIVWSLSFLSTMRNHFDQSTNVDATRRTKIKVDIKEELLGGVEVEAEAEALNRFEALNELCAANGERPSRCFGLTDKYVHADILGNKAHGRATVIVKAELEEVAAFFWDFTSRANYEIYKDVERYEEESESDKTKDKDSDAFTKVVVRREKLDHGHQFHRDRLFKSKMSLQKMGEDCILILLEPSERGKSALPLEGLDGSGMRRKRKTSIWSRKTFTVSDSECLRAAEDVAVKLKRIVGGKTNLEYLCKIDIGSAISHVSRRTTLSFIEKRVEEIADITIYFQRKFPFESYSVEDGQAVAHDILWKVDSSTSRVERLQEVLAKSKGMKELVRRHPCITAMLTTAVEGTLHMNHTVDTKLECLSDAEAKQIGKNLVPALMTEQLAQAGVYEWKCENRAVRELTEQYEWFEPMIVVLGKGIVKAAAWGLMTRVIVGAMLSLTDLSTDVIVLMQFWEGGEEMKRYRNFALGSLMVSIFLQSLLSLVQNRKQGFGMIIMEVLIASVGLKPPWDAYRVASGAEQLANTLFDPITELTVGKGIEMFTESIPSILIQLSAIMSRLERGQDITTSSIISLAISLLTTGFVSATLSYDLDTDPRRRAFNPEFYGYVPDTGALRAFLLFCMMNMSASMVFLKSMLVIGLGQKSWIYAFSYIAFDLLVYLAQKIMRRDYTIWLPIKGCWGVVLSGMFRVIIKLISDFTGCIHFRHPYEVGGLYFTLNFLSPLFGMALLLTLQSQAQLSLFHENTFEYYKTATIIAGSILMFMSALFLMIMNPRHRRSFFSIELGWQMTRRIFLEGDDAMKAEVFDTNIAHWEPIRDNVEDWVRANWHLWKYKRPDWFTDHWIALVPLNMIPEDDDEFFPSERSTKKHSSGDDEFGRASYRKRRSVTPLEKVFFHNVEQPAMIRHSFANFSTSHLNPERDSRKVAPEVGSSSSASSSLKNVKRVKNLKKAETLDETLFKHKLSRRGLSGFIN</sequence>
<feature type="transmembrane region" description="Helical" evidence="2">
    <location>
        <begin position="1603"/>
        <end position="1622"/>
    </location>
</feature>
<feature type="compositionally biased region" description="Low complexity" evidence="1">
    <location>
        <begin position="1820"/>
        <end position="1829"/>
    </location>
</feature>
<dbReference type="OrthoDB" id="10646292at2759"/>
<name>A0A9W7F1C0_9STRA</name>
<feature type="transmembrane region" description="Helical" evidence="2">
    <location>
        <begin position="1535"/>
        <end position="1556"/>
    </location>
</feature>
<dbReference type="InterPro" id="IPR002913">
    <property type="entry name" value="START_lipid-bd_dom"/>
</dbReference>
<evidence type="ECO:0000259" key="3">
    <source>
        <dbReference type="PROSITE" id="PS50848"/>
    </source>
</evidence>
<feature type="transmembrane region" description="Helical" evidence="2">
    <location>
        <begin position="1562"/>
        <end position="1582"/>
    </location>
</feature>
<dbReference type="SUPFAM" id="SSF55961">
    <property type="entry name" value="Bet v1-like"/>
    <property type="match status" value="2"/>
</dbReference>
<dbReference type="PANTHER" id="PTHR19308:SF14">
    <property type="entry name" value="START DOMAIN-CONTAINING PROTEIN"/>
    <property type="match status" value="1"/>
</dbReference>
<evidence type="ECO:0000313" key="5">
    <source>
        <dbReference type="Proteomes" id="UP001165085"/>
    </source>
</evidence>
<accession>A0A9W7F1C0</accession>
<dbReference type="Proteomes" id="UP001165085">
    <property type="component" value="Unassembled WGS sequence"/>
</dbReference>
<keyword evidence="2" id="KW-1133">Transmembrane helix</keyword>
<reference evidence="5" key="1">
    <citation type="journal article" date="2023" name="Commun. Biol.">
        <title>Genome analysis of Parmales, the sister group of diatoms, reveals the evolutionary specialization of diatoms from phago-mixotrophs to photoautotrophs.</title>
        <authorList>
            <person name="Ban H."/>
            <person name="Sato S."/>
            <person name="Yoshikawa S."/>
            <person name="Yamada K."/>
            <person name="Nakamura Y."/>
            <person name="Ichinomiya M."/>
            <person name="Sato N."/>
            <person name="Blanc-Mathieu R."/>
            <person name="Endo H."/>
            <person name="Kuwata A."/>
            <person name="Ogata H."/>
        </authorList>
    </citation>
    <scope>NUCLEOTIDE SEQUENCE [LARGE SCALE GENOMIC DNA]</scope>
    <source>
        <strain evidence="5">NIES 3701</strain>
    </source>
</reference>
<dbReference type="Gene3D" id="3.30.530.20">
    <property type="match status" value="2"/>
</dbReference>
<dbReference type="InterPro" id="IPR051213">
    <property type="entry name" value="START_lipid_transfer"/>
</dbReference>
<feature type="transmembrane region" description="Helical" evidence="2">
    <location>
        <begin position="1503"/>
        <end position="1523"/>
    </location>
</feature>
<gene>
    <name evidence="4" type="ORF">TrST_g4440</name>
</gene>
<comment type="caution">
    <text evidence="4">The sequence shown here is derived from an EMBL/GenBank/DDBJ whole genome shotgun (WGS) entry which is preliminary data.</text>
</comment>
<organism evidence="4 5">
    <name type="scientific">Triparma strigata</name>
    <dbReference type="NCBI Taxonomy" id="1606541"/>
    <lineage>
        <taxon>Eukaryota</taxon>
        <taxon>Sar</taxon>
        <taxon>Stramenopiles</taxon>
        <taxon>Ochrophyta</taxon>
        <taxon>Bolidophyceae</taxon>
        <taxon>Parmales</taxon>
        <taxon>Triparmaceae</taxon>
        <taxon>Triparma</taxon>
    </lineage>
</organism>
<keyword evidence="2" id="KW-0812">Transmembrane</keyword>
<keyword evidence="5" id="KW-1185">Reference proteome</keyword>
<feature type="domain" description="START" evidence="3">
    <location>
        <begin position="472"/>
        <end position="673"/>
    </location>
</feature>
<dbReference type="PROSITE" id="PS50848">
    <property type="entry name" value="START"/>
    <property type="match status" value="1"/>
</dbReference>
<dbReference type="EMBL" id="BRXY01000504">
    <property type="protein sequence ID" value="GMH97952.1"/>
    <property type="molecule type" value="Genomic_DNA"/>
</dbReference>
<feature type="transmembrane region" description="Helical" evidence="2">
    <location>
        <begin position="1456"/>
        <end position="1478"/>
    </location>
</feature>
<dbReference type="GO" id="GO:0005737">
    <property type="term" value="C:cytoplasm"/>
    <property type="evidence" value="ECO:0007669"/>
    <property type="project" value="UniProtKB-ARBA"/>
</dbReference>
<dbReference type="PANTHER" id="PTHR19308">
    <property type="entry name" value="PHOSPHATIDYLCHOLINE TRANSFER PROTEIN"/>
    <property type="match status" value="1"/>
</dbReference>
<keyword evidence="2" id="KW-0472">Membrane</keyword>
<dbReference type="GO" id="GO:0008289">
    <property type="term" value="F:lipid binding"/>
    <property type="evidence" value="ECO:0007669"/>
    <property type="project" value="InterPro"/>
</dbReference>
<dbReference type="InterPro" id="IPR023393">
    <property type="entry name" value="START-like_dom_sf"/>
</dbReference>
<evidence type="ECO:0000256" key="2">
    <source>
        <dbReference type="SAM" id="Phobius"/>
    </source>
</evidence>
<feature type="region of interest" description="Disordered" evidence="1">
    <location>
        <begin position="1804"/>
        <end position="1831"/>
    </location>
</feature>
<evidence type="ECO:0000313" key="4">
    <source>
        <dbReference type="EMBL" id="GMH97952.1"/>
    </source>
</evidence>
<proteinExistence type="predicted"/>
<feature type="compositionally biased region" description="Basic and acidic residues" evidence="1">
    <location>
        <begin position="1806"/>
        <end position="1815"/>
    </location>
</feature>
<feature type="transmembrane region" description="Helical" evidence="2">
    <location>
        <begin position="1642"/>
        <end position="1661"/>
    </location>
</feature>